<organism evidence="3 4">
    <name type="scientific">Mycoplasmopsis arginini</name>
    <name type="common">Mycoplasma arginini</name>
    <dbReference type="NCBI Taxonomy" id="2094"/>
    <lineage>
        <taxon>Bacteria</taxon>
        <taxon>Bacillati</taxon>
        <taxon>Mycoplasmatota</taxon>
        <taxon>Mycoplasmoidales</taxon>
        <taxon>Metamycoplasmataceae</taxon>
        <taxon>Mycoplasmopsis</taxon>
    </lineage>
</organism>
<dbReference type="Proteomes" id="UP001162175">
    <property type="component" value="Unassembled WGS sequence"/>
</dbReference>
<feature type="signal peptide" evidence="2">
    <location>
        <begin position="1"/>
        <end position="25"/>
    </location>
</feature>
<protein>
    <recommendedName>
        <fullName evidence="5">Lipoprotein</fullName>
    </recommendedName>
</protein>
<evidence type="ECO:0000313" key="4">
    <source>
        <dbReference type="Proteomes" id="UP001162175"/>
    </source>
</evidence>
<feature type="compositionally biased region" description="Low complexity" evidence="1">
    <location>
        <begin position="52"/>
        <end position="61"/>
    </location>
</feature>
<evidence type="ECO:0000313" key="3">
    <source>
        <dbReference type="EMBL" id="MDI3349706.1"/>
    </source>
</evidence>
<gene>
    <name evidence="3" type="ORF">DCBHLPFO_00285</name>
</gene>
<comment type="caution">
    <text evidence="3">The sequence shown here is derived from an EMBL/GenBank/DDBJ whole genome shotgun (WGS) entry which is preliminary data.</text>
</comment>
<feature type="chain" id="PRO_5041217345" description="Lipoprotein" evidence="2">
    <location>
        <begin position="26"/>
        <end position="169"/>
    </location>
</feature>
<evidence type="ECO:0000256" key="2">
    <source>
        <dbReference type="SAM" id="SignalP"/>
    </source>
</evidence>
<feature type="region of interest" description="Disordered" evidence="1">
    <location>
        <begin position="35"/>
        <end position="74"/>
    </location>
</feature>
<proteinExistence type="predicted"/>
<dbReference type="AlphaFoldDB" id="A0AA43QYT2"/>
<sequence>MKERNKKIILWTSLGLIISTSAALATTFVVLQNKKNQNSDPEKNENHEEKSNNNNTNNSETNHLDQNTDSNDNLLDNQTKKELNWKEIFPEIKSSDYYNKLNYKDGQAWIDEDMIVYIIKDILNRMLVTNGEVRYAYKKVDDQNLIITFKWNNEKEKSVVTYKISTNKL</sequence>
<dbReference type="EMBL" id="JAPFAR010000086">
    <property type="protein sequence ID" value="MDI3349706.1"/>
    <property type="molecule type" value="Genomic_DNA"/>
</dbReference>
<dbReference type="KEGG" id="marg:MARG145_0038"/>
<accession>A0AA43QYT2</accession>
<feature type="compositionally biased region" description="Polar residues" evidence="1">
    <location>
        <begin position="64"/>
        <end position="74"/>
    </location>
</feature>
<dbReference type="GeneID" id="80703184"/>
<name>A0AA43QYT2_MYCAR</name>
<dbReference type="RefSeq" id="WP_060823220.1">
    <property type="nucleotide sequence ID" value="NZ_AP014657.1"/>
</dbReference>
<evidence type="ECO:0000256" key="1">
    <source>
        <dbReference type="SAM" id="MobiDB-lite"/>
    </source>
</evidence>
<dbReference type="NCBIfam" id="NF045957">
    <property type="entry name" value="MHO_1590_dom"/>
    <property type="match status" value="1"/>
</dbReference>
<keyword evidence="2" id="KW-0732">Signal</keyword>
<reference evidence="3" key="1">
    <citation type="submission" date="2022-11" db="EMBL/GenBank/DDBJ databases">
        <title>Draft genome of Mycoplasma arginini isolated from fly.</title>
        <authorList>
            <person name="Severgnini M."/>
            <person name="Gioia G."/>
            <person name="Cremonesi P."/>
            <person name="Moroni P."/>
            <person name="Addis M.F."/>
            <person name="Castiglioni B."/>
        </authorList>
    </citation>
    <scope>NUCLEOTIDE SEQUENCE</scope>
    <source>
        <strain evidence="3">QMP CG1-1632</strain>
    </source>
</reference>
<evidence type="ECO:0008006" key="5">
    <source>
        <dbReference type="Google" id="ProtNLM"/>
    </source>
</evidence>
<feature type="compositionally biased region" description="Basic and acidic residues" evidence="1">
    <location>
        <begin position="40"/>
        <end position="51"/>
    </location>
</feature>